<reference evidence="10 11" key="1">
    <citation type="submission" date="2021-02" db="EMBL/GenBank/DDBJ databases">
        <title>Paenibacillus tianjinensis sp. nov.</title>
        <authorList>
            <person name="Liu H."/>
        </authorList>
    </citation>
    <scope>NUCLEOTIDE SEQUENCE [LARGE SCALE GENOMIC DNA]</scope>
    <source>
        <strain evidence="10 11">TB2019</strain>
    </source>
</reference>
<proteinExistence type="inferred from homology"/>
<keyword evidence="11" id="KW-1185">Reference proteome</keyword>
<dbReference type="Pfam" id="PF25198">
    <property type="entry name" value="Spore_GerAC_N"/>
    <property type="match status" value="1"/>
</dbReference>
<dbReference type="InterPro" id="IPR057336">
    <property type="entry name" value="GerAC_N"/>
</dbReference>
<dbReference type="InterPro" id="IPR038501">
    <property type="entry name" value="Spore_GerAC_C_sf"/>
</dbReference>
<dbReference type="PANTHER" id="PTHR35789">
    <property type="entry name" value="SPORE GERMINATION PROTEIN B3"/>
    <property type="match status" value="1"/>
</dbReference>
<dbReference type="EMBL" id="CP070969">
    <property type="protein sequence ID" value="QSF47042.1"/>
    <property type="molecule type" value="Genomic_DNA"/>
</dbReference>
<evidence type="ECO:0000313" key="10">
    <source>
        <dbReference type="EMBL" id="QSF47042.1"/>
    </source>
</evidence>
<evidence type="ECO:0000313" key="11">
    <source>
        <dbReference type="Proteomes" id="UP000663452"/>
    </source>
</evidence>
<dbReference type="PANTHER" id="PTHR35789:SF1">
    <property type="entry name" value="SPORE GERMINATION PROTEIN B3"/>
    <property type="match status" value="1"/>
</dbReference>
<sequence length="403" mass="44886">MKMRRLSIMLLAALQLLLPLVLTGCWDSVELNRRAIVSGVAIDRGEGETEKYMVSFQVIIAEEISGENARGISPVALYTGKGRTMFEALANASRQTARFLSLGHVRVLVISEKLAREGIKDMMDVLERESDTRLTSLIFVAKGQPASELMSTMTVFSKIPANDLVEKLETTSKQFGYNYRMEVDDVIRGIQLRGGGPVINGVFTDGNREKADSNDNLKTIVPQAILKVSELAAFKGDKLKGWLKGDTALGTVLLHNKIKEYPVVITHSQGGYIAFNVYHSQLRIKVAAKDPEHPVFTVTISQQVSIKENANALNLVSPVTVADLSSHVIKDTTRKIKEAIETARKYNSDYVGFGQAMERENPQGWKKVKKHWEDIFADCEYRIEADAVIRHTDMRSNSFQVNP</sequence>
<keyword evidence="5" id="KW-0472">Membrane</keyword>
<dbReference type="Proteomes" id="UP000663452">
    <property type="component" value="Chromosome"/>
</dbReference>
<evidence type="ECO:0000256" key="5">
    <source>
        <dbReference type="ARBA" id="ARBA00023136"/>
    </source>
</evidence>
<keyword evidence="6" id="KW-0564">Palmitate</keyword>
<evidence type="ECO:0000259" key="8">
    <source>
        <dbReference type="Pfam" id="PF05504"/>
    </source>
</evidence>
<dbReference type="InterPro" id="IPR046953">
    <property type="entry name" value="Spore_GerAC-like_C"/>
</dbReference>
<evidence type="ECO:0000259" key="9">
    <source>
        <dbReference type="Pfam" id="PF25198"/>
    </source>
</evidence>
<dbReference type="Gene3D" id="6.20.190.10">
    <property type="entry name" value="Nutrient germinant receptor protein C, domain 1"/>
    <property type="match status" value="1"/>
</dbReference>
<keyword evidence="4" id="KW-0732">Signal</keyword>
<evidence type="ECO:0000256" key="4">
    <source>
        <dbReference type="ARBA" id="ARBA00022729"/>
    </source>
</evidence>
<dbReference type="PROSITE" id="PS51257">
    <property type="entry name" value="PROKAR_LIPOPROTEIN"/>
    <property type="match status" value="1"/>
</dbReference>
<organism evidence="10 11">
    <name type="scientific">Paenibacillus tianjinensis</name>
    <dbReference type="NCBI Taxonomy" id="2810347"/>
    <lineage>
        <taxon>Bacteria</taxon>
        <taxon>Bacillati</taxon>
        <taxon>Bacillota</taxon>
        <taxon>Bacilli</taxon>
        <taxon>Bacillales</taxon>
        <taxon>Paenibacillaceae</taxon>
        <taxon>Paenibacillus</taxon>
    </lineage>
</organism>
<dbReference type="Gene3D" id="3.30.300.210">
    <property type="entry name" value="Nutrient germinant receptor protein C, domain 3"/>
    <property type="match status" value="1"/>
</dbReference>
<feature type="domain" description="Spore germination protein N-terminal" evidence="9">
    <location>
        <begin position="27"/>
        <end position="199"/>
    </location>
</feature>
<comment type="subcellular location">
    <subcellularLocation>
        <location evidence="1">Membrane</location>
        <topology evidence="1">Lipid-anchor</topology>
    </subcellularLocation>
</comment>
<feature type="domain" description="Spore germination GerAC-like C-terminal" evidence="8">
    <location>
        <begin position="230"/>
        <end position="392"/>
    </location>
</feature>
<protein>
    <submittedName>
        <fullName evidence="10">Ger(X)C family spore germination protein</fullName>
    </submittedName>
</protein>
<accession>A0ABX7LME7</accession>
<dbReference type="Pfam" id="PF05504">
    <property type="entry name" value="Spore_GerAC"/>
    <property type="match status" value="1"/>
</dbReference>
<evidence type="ECO:0000256" key="2">
    <source>
        <dbReference type="ARBA" id="ARBA00007886"/>
    </source>
</evidence>
<evidence type="ECO:0000256" key="6">
    <source>
        <dbReference type="ARBA" id="ARBA00023139"/>
    </source>
</evidence>
<keyword evidence="7" id="KW-0449">Lipoprotein</keyword>
<comment type="similarity">
    <text evidence="2">Belongs to the GerABKC lipoprotein family.</text>
</comment>
<gene>
    <name evidence="10" type="ORF">JRJ22_11000</name>
</gene>
<dbReference type="InterPro" id="IPR008844">
    <property type="entry name" value="Spore_GerAC-like"/>
</dbReference>
<evidence type="ECO:0000256" key="7">
    <source>
        <dbReference type="ARBA" id="ARBA00023288"/>
    </source>
</evidence>
<evidence type="ECO:0000256" key="3">
    <source>
        <dbReference type="ARBA" id="ARBA00022544"/>
    </source>
</evidence>
<dbReference type="NCBIfam" id="TIGR02887">
    <property type="entry name" value="spore_ger_x_C"/>
    <property type="match status" value="1"/>
</dbReference>
<evidence type="ECO:0000256" key="1">
    <source>
        <dbReference type="ARBA" id="ARBA00004635"/>
    </source>
</evidence>
<name>A0ABX7LME7_9BACL</name>
<keyword evidence="3" id="KW-0309">Germination</keyword>